<sequence length="154" mass="18300">MFTFTTREYADIHYIYGFCDGNSVAAAREYGLRFPNRRLPDRRVFQRVHNYLCEHGTFPKPSTERPIQQVLDNEDNLLRQFDNNPSTSVRRVSAQFNVPRMRVWRTLKRHGLYPFHIQPVQALLPADFAVGLFKIDTYVIEFYSRMRQHLQGMD</sequence>
<organism evidence="2 3">
    <name type="scientific">Pyrocoelia pectoralis</name>
    <dbReference type="NCBI Taxonomy" id="417401"/>
    <lineage>
        <taxon>Eukaryota</taxon>
        <taxon>Metazoa</taxon>
        <taxon>Ecdysozoa</taxon>
        <taxon>Arthropoda</taxon>
        <taxon>Hexapoda</taxon>
        <taxon>Insecta</taxon>
        <taxon>Pterygota</taxon>
        <taxon>Neoptera</taxon>
        <taxon>Endopterygota</taxon>
        <taxon>Coleoptera</taxon>
        <taxon>Polyphaga</taxon>
        <taxon>Elateriformia</taxon>
        <taxon>Elateroidea</taxon>
        <taxon>Lampyridae</taxon>
        <taxon>Lampyrinae</taxon>
        <taxon>Pyrocoelia</taxon>
    </lineage>
</organism>
<name>A0AAN7ZVI3_9COLE</name>
<dbReference type="PANTHER" id="PTHR47326:SF1">
    <property type="entry name" value="HTH PSQ-TYPE DOMAIN-CONTAINING PROTEIN"/>
    <property type="match status" value="1"/>
</dbReference>
<dbReference type="Proteomes" id="UP001329430">
    <property type="component" value="Chromosome 1"/>
</dbReference>
<gene>
    <name evidence="2" type="ORF">RI129_000250</name>
</gene>
<comment type="caution">
    <text evidence="2">The sequence shown here is derived from an EMBL/GenBank/DDBJ whole genome shotgun (WGS) entry which is preliminary data.</text>
</comment>
<accession>A0AAN7ZVI3</accession>
<evidence type="ECO:0000313" key="2">
    <source>
        <dbReference type="EMBL" id="KAK5649221.1"/>
    </source>
</evidence>
<dbReference type="AlphaFoldDB" id="A0AAN7ZVI3"/>
<evidence type="ECO:0000259" key="1">
    <source>
        <dbReference type="Pfam" id="PF16087"/>
    </source>
</evidence>
<feature type="domain" description="DUF4817" evidence="1">
    <location>
        <begin position="5"/>
        <end position="57"/>
    </location>
</feature>
<protein>
    <recommendedName>
        <fullName evidence="1">DUF4817 domain-containing protein</fullName>
    </recommendedName>
</protein>
<dbReference type="Pfam" id="PF16087">
    <property type="entry name" value="DUF4817"/>
    <property type="match status" value="1"/>
</dbReference>
<evidence type="ECO:0000313" key="3">
    <source>
        <dbReference type="Proteomes" id="UP001329430"/>
    </source>
</evidence>
<reference evidence="2 3" key="1">
    <citation type="journal article" date="2024" name="Insects">
        <title>An Improved Chromosome-Level Genome Assembly of the Firefly Pyrocoelia pectoralis.</title>
        <authorList>
            <person name="Fu X."/>
            <person name="Meyer-Rochow V.B."/>
            <person name="Ballantyne L."/>
            <person name="Zhu X."/>
        </authorList>
    </citation>
    <scope>NUCLEOTIDE SEQUENCE [LARGE SCALE GENOMIC DNA]</scope>
    <source>
        <strain evidence="2">XCY_ONT2</strain>
    </source>
</reference>
<dbReference type="InterPro" id="IPR032135">
    <property type="entry name" value="DUF4817"/>
</dbReference>
<keyword evidence="3" id="KW-1185">Reference proteome</keyword>
<proteinExistence type="predicted"/>
<dbReference type="EMBL" id="JAVRBK010000001">
    <property type="protein sequence ID" value="KAK5649221.1"/>
    <property type="molecule type" value="Genomic_DNA"/>
</dbReference>
<dbReference type="PANTHER" id="PTHR47326">
    <property type="entry name" value="TRANSPOSABLE ELEMENT TC3 TRANSPOSASE-LIKE PROTEIN"/>
    <property type="match status" value="1"/>
</dbReference>